<sequence>MDALILVEAYLRNLLCGVARRPDAVERRDLIKSGSVIIVDQHDSGIKRWTDGRPWSPSRVHGNFILYHELERPWNPSRKQTNAAMGDLRDRNFSQSRRGRSSSQTQESRSLRGTVLASYPFKNGGLVKKAITISCNDRKYHVISYYSVDDALLGRLMTVRQDPTFEGLLPRMELLLPVRLRSDEGSATTSHSSSGCSSPLNQQVEAADVTDVPPLDLLPSLHNSEYYEHETHNLVRAGSEPFLSAPMPLEGVQNMLMENSWWNQDVSNALITSNPVQVLGCSGNEILGPEIASQNFGVELENIPYETSGDMHFPTPAQNTAVYSEFSMYHKFPGNWN</sequence>
<dbReference type="Proteomes" id="UP000030151">
    <property type="component" value="Unassembled WGS sequence"/>
</dbReference>
<proteinExistence type="inferred from homology"/>
<comment type="caution">
    <text evidence="3">The sequence shown here is derived from an EMBL/GenBank/DDBJ whole genome shotgun (WGS) entry which is preliminary data.</text>
</comment>
<comment type="similarity">
    <text evidence="1">Belongs to the MIT1/WOR1 family.</text>
</comment>
<dbReference type="GO" id="GO:0003677">
    <property type="term" value="F:DNA binding"/>
    <property type="evidence" value="ECO:0007669"/>
    <property type="project" value="TreeGrafter"/>
</dbReference>
<evidence type="ECO:0000313" key="3">
    <source>
        <dbReference type="EMBL" id="EXU94714.1"/>
    </source>
</evidence>
<dbReference type="InterPro" id="IPR018608">
    <property type="entry name" value="Gti1/Pac2"/>
</dbReference>
<feature type="region of interest" description="Disordered" evidence="2">
    <location>
        <begin position="77"/>
        <end position="111"/>
    </location>
</feature>
<gene>
    <name evidence="3" type="ORF">X797_012208</name>
</gene>
<dbReference type="HOGENOM" id="CLU_028895_1_0_1"/>
<dbReference type="PANTHER" id="PTHR28027:SF2">
    <property type="entry name" value="TRANSCRIPTIONAL REGULATOR MIT1"/>
    <property type="match status" value="1"/>
</dbReference>
<dbReference type="Pfam" id="PF09729">
    <property type="entry name" value="Gti1_Pac2"/>
    <property type="match status" value="1"/>
</dbReference>
<evidence type="ECO:0000313" key="4">
    <source>
        <dbReference type="Proteomes" id="UP000030151"/>
    </source>
</evidence>
<name>A0A014MUC1_9HYPO</name>
<evidence type="ECO:0000256" key="1">
    <source>
        <dbReference type="ARBA" id="ARBA00008359"/>
    </source>
</evidence>
<protein>
    <submittedName>
        <fullName evidence="3">Gti1/Pac2 family transporter</fullName>
    </submittedName>
</protein>
<accession>A0A014MUC1</accession>
<dbReference type="AlphaFoldDB" id="A0A014MUC1"/>
<evidence type="ECO:0000256" key="2">
    <source>
        <dbReference type="SAM" id="MobiDB-lite"/>
    </source>
</evidence>
<feature type="compositionally biased region" description="Low complexity" evidence="2">
    <location>
        <begin position="101"/>
        <end position="111"/>
    </location>
</feature>
<dbReference type="PANTHER" id="PTHR28027">
    <property type="entry name" value="TRANSCRIPTIONAL REGULATOR MIT1"/>
    <property type="match status" value="1"/>
</dbReference>
<organism evidence="3 4">
    <name type="scientific">Metarhizium robertsii</name>
    <dbReference type="NCBI Taxonomy" id="568076"/>
    <lineage>
        <taxon>Eukaryota</taxon>
        <taxon>Fungi</taxon>
        <taxon>Dikarya</taxon>
        <taxon>Ascomycota</taxon>
        <taxon>Pezizomycotina</taxon>
        <taxon>Sordariomycetes</taxon>
        <taxon>Hypocreomycetidae</taxon>
        <taxon>Hypocreales</taxon>
        <taxon>Clavicipitaceae</taxon>
        <taxon>Metarhizium</taxon>
    </lineage>
</organism>
<dbReference type="EMBL" id="JELW01000171">
    <property type="protein sequence ID" value="EXU94714.1"/>
    <property type="molecule type" value="Genomic_DNA"/>
</dbReference>
<reference evidence="3 4" key="1">
    <citation type="submission" date="2014-02" db="EMBL/GenBank/DDBJ databases">
        <title>The genome sequence of the entomopathogenic fungus Metarhizium robertsii ARSEF 2575.</title>
        <authorList>
            <person name="Giuliano Garisto Donzelli B."/>
            <person name="Roe B.A."/>
            <person name="Macmil S.L."/>
            <person name="Krasnoff S.B."/>
            <person name="Gibson D.M."/>
        </authorList>
    </citation>
    <scope>NUCLEOTIDE SEQUENCE [LARGE SCALE GENOMIC DNA]</scope>
    <source>
        <strain evidence="3 4">ARSEF 2575</strain>
    </source>
</reference>